<dbReference type="Gene3D" id="3.60.15.10">
    <property type="entry name" value="Ribonuclease Z/Hydroxyacylglutathione hydrolase-like"/>
    <property type="match status" value="1"/>
</dbReference>
<dbReference type="InterPro" id="IPR001279">
    <property type="entry name" value="Metallo-B-lactamas"/>
</dbReference>
<dbReference type="GO" id="GO:0016787">
    <property type="term" value="F:hydrolase activity"/>
    <property type="evidence" value="ECO:0007669"/>
    <property type="project" value="UniProtKB-KW"/>
</dbReference>
<dbReference type="OrthoDB" id="6433at2157"/>
<reference evidence="2 3" key="1">
    <citation type="submission" date="2015-12" db="EMBL/GenBank/DDBJ databases">
        <title>Haloprofundus marisrubri gen. nov., sp. nov., an extremely halophilic archaeon isolated from the Discovery deep brine-seawater interface in the Red Sea.</title>
        <authorList>
            <person name="Zhang G."/>
            <person name="Stingl U."/>
            <person name="Rashid M."/>
        </authorList>
    </citation>
    <scope>NUCLEOTIDE SEQUENCE [LARGE SCALE GENOMIC DNA]</scope>
    <source>
        <strain evidence="2 3">SB9</strain>
    </source>
</reference>
<accession>A0A0W1R8D4</accession>
<gene>
    <name evidence="2" type="ORF">AUR64_08630</name>
</gene>
<dbReference type="AlphaFoldDB" id="A0A0W1R8D4"/>
<evidence type="ECO:0000313" key="2">
    <source>
        <dbReference type="EMBL" id="KTG09697.1"/>
    </source>
</evidence>
<dbReference type="InterPro" id="IPR050662">
    <property type="entry name" value="Sec-metab_biosynth-thioest"/>
</dbReference>
<protein>
    <submittedName>
        <fullName evidence="2">MBL fold metallo-hydrolase</fullName>
    </submittedName>
</protein>
<name>A0A0W1R8D4_9EURY</name>
<keyword evidence="2" id="KW-0378">Hydrolase</keyword>
<keyword evidence="3" id="KW-1185">Reference proteome</keyword>
<evidence type="ECO:0000313" key="3">
    <source>
        <dbReference type="Proteomes" id="UP000054387"/>
    </source>
</evidence>
<dbReference type="Gene3D" id="1.10.10.10">
    <property type="entry name" value="Winged helix-like DNA-binding domain superfamily/Winged helix DNA-binding domain"/>
    <property type="match status" value="1"/>
</dbReference>
<sequence length="262" mass="28274">MNRDDTTRRVSVPVATRAPTGATNAYLVGDQSVLLVDPAARTDELDSLVADANVEHVAVTHTHPDHIGAVAEYADETGATVWARRWREERFERATGIEPDRTFVDGTKIETDAGPVTVFDTPGHAADHVAFGVGDRILCGDLAVAEGSVVVGAPEGDVRAYLTALRRLLAKNPVRLLPGHGPEIDDPQATLERLIRHRLDRETKVLAAIRDGATTIDDVLDAAYEKDLTGVEDLARATVVAHVEKLAHEGRVVLDGEQVRPL</sequence>
<dbReference type="InterPro" id="IPR036866">
    <property type="entry name" value="RibonucZ/Hydroxyglut_hydro"/>
</dbReference>
<evidence type="ECO:0000259" key="1">
    <source>
        <dbReference type="SMART" id="SM00849"/>
    </source>
</evidence>
<organism evidence="2 3">
    <name type="scientific">Haloprofundus marisrubri</name>
    <dbReference type="NCBI Taxonomy" id="1514971"/>
    <lineage>
        <taxon>Archaea</taxon>
        <taxon>Methanobacteriati</taxon>
        <taxon>Methanobacteriota</taxon>
        <taxon>Stenosarchaea group</taxon>
        <taxon>Halobacteria</taxon>
        <taxon>Halobacteriales</taxon>
        <taxon>Haloferacaceae</taxon>
        <taxon>Haloprofundus</taxon>
    </lineage>
</organism>
<dbReference type="SUPFAM" id="SSF56281">
    <property type="entry name" value="Metallo-hydrolase/oxidoreductase"/>
    <property type="match status" value="1"/>
</dbReference>
<dbReference type="EMBL" id="LOPU01000018">
    <property type="protein sequence ID" value="KTG09697.1"/>
    <property type="molecule type" value="Genomic_DNA"/>
</dbReference>
<dbReference type="Proteomes" id="UP000054387">
    <property type="component" value="Unassembled WGS sequence"/>
</dbReference>
<comment type="caution">
    <text evidence="2">The sequence shown here is derived from an EMBL/GenBank/DDBJ whole genome shotgun (WGS) entry which is preliminary data.</text>
</comment>
<dbReference type="InterPro" id="IPR036388">
    <property type="entry name" value="WH-like_DNA-bd_sf"/>
</dbReference>
<proteinExistence type="predicted"/>
<dbReference type="Pfam" id="PF00753">
    <property type="entry name" value="Lactamase_B"/>
    <property type="match status" value="1"/>
</dbReference>
<dbReference type="SMART" id="SM00849">
    <property type="entry name" value="Lactamase_B"/>
    <property type="match status" value="1"/>
</dbReference>
<dbReference type="STRING" id="1514971.AUR64_08630"/>
<dbReference type="RefSeq" id="WP_058581052.1">
    <property type="nucleotide sequence ID" value="NZ_LOPU01000018.1"/>
</dbReference>
<dbReference type="PANTHER" id="PTHR23131">
    <property type="entry name" value="ENDORIBONUCLEASE LACTB2"/>
    <property type="match status" value="1"/>
</dbReference>
<dbReference type="PANTHER" id="PTHR23131:SF0">
    <property type="entry name" value="ENDORIBONUCLEASE LACTB2"/>
    <property type="match status" value="1"/>
</dbReference>
<feature type="domain" description="Metallo-beta-lactamase" evidence="1">
    <location>
        <begin position="22"/>
        <end position="180"/>
    </location>
</feature>